<dbReference type="InterPro" id="IPR036869">
    <property type="entry name" value="J_dom_sf"/>
</dbReference>
<dbReference type="Proteomes" id="UP000236333">
    <property type="component" value="Unassembled WGS sequence"/>
</dbReference>
<dbReference type="GO" id="GO:0051082">
    <property type="term" value="F:unfolded protein binding"/>
    <property type="evidence" value="ECO:0007669"/>
    <property type="project" value="TreeGrafter"/>
</dbReference>
<evidence type="ECO:0000313" key="3">
    <source>
        <dbReference type="Proteomes" id="UP000236333"/>
    </source>
</evidence>
<reference evidence="2 3" key="1">
    <citation type="journal article" date="2017" name="Mol. Biol. Evol.">
        <title>The 4-celled Tetrabaena socialis nuclear genome reveals the essential components for genetic control of cell number at the origin of multicellularity in the volvocine lineage.</title>
        <authorList>
            <person name="Featherston J."/>
            <person name="Arakaki Y."/>
            <person name="Hanschen E.R."/>
            <person name="Ferris P.J."/>
            <person name="Michod R.E."/>
            <person name="Olson B.J.S.C."/>
            <person name="Nozaki H."/>
            <person name="Durand P.M."/>
        </authorList>
    </citation>
    <scope>NUCLEOTIDE SEQUENCE [LARGE SCALE GENOMIC DNA]</scope>
    <source>
        <strain evidence="2 3">NIES-571</strain>
    </source>
</reference>
<gene>
    <name evidence="2" type="ORF">TSOC_011025</name>
</gene>
<dbReference type="GO" id="GO:0051087">
    <property type="term" value="F:protein-folding chaperone binding"/>
    <property type="evidence" value="ECO:0007669"/>
    <property type="project" value="TreeGrafter"/>
</dbReference>
<dbReference type="GO" id="GO:0044183">
    <property type="term" value="F:protein folding chaperone"/>
    <property type="evidence" value="ECO:0007669"/>
    <property type="project" value="TreeGrafter"/>
</dbReference>
<organism evidence="2 3">
    <name type="scientific">Tetrabaena socialis</name>
    <dbReference type="NCBI Taxonomy" id="47790"/>
    <lineage>
        <taxon>Eukaryota</taxon>
        <taxon>Viridiplantae</taxon>
        <taxon>Chlorophyta</taxon>
        <taxon>core chlorophytes</taxon>
        <taxon>Chlorophyceae</taxon>
        <taxon>CS clade</taxon>
        <taxon>Chlamydomonadales</taxon>
        <taxon>Tetrabaenaceae</taxon>
        <taxon>Tetrabaena</taxon>
    </lineage>
</organism>
<evidence type="ECO:0000313" key="2">
    <source>
        <dbReference type="EMBL" id="PNH02959.1"/>
    </source>
</evidence>
<dbReference type="CDD" id="cd06257">
    <property type="entry name" value="DnaJ"/>
    <property type="match status" value="1"/>
</dbReference>
<dbReference type="InterPro" id="IPR001623">
    <property type="entry name" value="DnaJ_domain"/>
</dbReference>
<dbReference type="GO" id="GO:0005737">
    <property type="term" value="C:cytoplasm"/>
    <property type="evidence" value="ECO:0007669"/>
    <property type="project" value="TreeGrafter"/>
</dbReference>
<dbReference type="PANTHER" id="PTHR43948">
    <property type="entry name" value="DNAJ HOMOLOG SUBFAMILY B"/>
    <property type="match status" value="1"/>
</dbReference>
<dbReference type="Pfam" id="PF00226">
    <property type="entry name" value="DnaJ"/>
    <property type="match status" value="1"/>
</dbReference>
<dbReference type="SMART" id="SM00271">
    <property type="entry name" value="DnaJ"/>
    <property type="match status" value="1"/>
</dbReference>
<protein>
    <submittedName>
        <fullName evidence="2">DnaJ subfamily B member 2</fullName>
    </submittedName>
</protein>
<proteinExistence type="predicted"/>
<sequence length="197" mass="21407">MSKPCTHTRGAACIGYYEVLDVDAAASADDIRKAYRKEALRWHPNRVAAEHKELATERFKEICAAYDVLSDALRREACNAARAAAAASGMPMPGHQVPLARAWEIFIRFIVVACVRQYKLTAGPEAILRFLGTCGVADAMSVEGRCGGVAMSALALALQNSDDVLEVYRWALGEEEKVAFSNAVLVIARHVTVLDVI</sequence>
<keyword evidence="3" id="KW-1185">Reference proteome</keyword>
<dbReference type="AlphaFoldDB" id="A0A2J7ZRR5"/>
<dbReference type="OrthoDB" id="552776at2759"/>
<dbReference type="SUPFAM" id="SSF46565">
    <property type="entry name" value="Chaperone J-domain"/>
    <property type="match status" value="1"/>
</dbReference>
<dbReference type="PRINTS" id="PR00625">
    <property type="entry name" value="JDOMAIN"/>
</dbReference>
<comment type="caution">
    <text evidence="2">The sequence shown here is derived from an EMBL/GenBank/DDBJ whole genome shotgun (WGS) entry which is preliminary data.</text>
</comment>
<feature type="domain" description="J" evidence="1">
    <location>
        <begin position="15"/>
        <end position="82"/>
    </location>
</feature>
<evidence type="ECO:0000259" key="1">
    <source>
        <dbReference type="PROSITE" id="PS50076"/>
    </source>
</evidence>
<name>A0A2J7ZRR5_9CHLO</name>
<dbReference type="PANTHER" id="PTHR43948:SF10">
    <property type="entry name" value="MRJ, ISOFORM E"/>
    <property type="match status" value="1"/>
</dbReference>
<dbReference type="PROSITE" id="PS50076">
    <property type="entry name" value="DNAJ_2"/>
    <property type="match status" value="1"/>
</dbReference>
<accession>A0A2J7ZRR5</accession>
<dbReference type="EMBL" id="PGGS01000569">
    <property type="protein sequence ID" value="PNH02959.1"/>
    <property type="molecule type" value="Genomic_DNA"/>
</dbReference>
<dbReference type="Gene3D" id="1.10.287.110">
    <property type="entry name" value="DnaJ domain"/>
    <property type="match status" value="1"/>
</dbReference>